<keyword evidence="3 6" id="KW-0274">FAD</keyword>
<keyword evidence="6" id="KW-0963">Cytoplasm</keyword>
<feature type="domain" description="Amine oxidase" evidence="7">
    <location>
        <begin position="10"/>
        <end position="436"/>
    </location>
</feature>
<name>A0ABW0E924_9BACT</name>
<dbReference type="Gene3D" id="3.50.50.60">
    <property type="entry name" value="FAD/NAD(P)-binding domain"/>
    <property type="match status" value="1"/>
</dbReference>
<comment type="similarity">
    <text evidence="6">Belongs to the protoporphyrinogen/coproporphyrinogen oxidase family. Coproporphyrinogen III oxidase subfamily.</text>
</comment>
<protein>
    <recommendedName>
        <fullName evidence="6">Coproporphyrinogen III oxidase</fullName>
        <ecNumber evidence="6">1.3.3.15</ecNumber>
    </recommendedName>
</protein>
<proteinExistence type="inferred from homology"/>
<evidence type="ECO:0000313" key="9">
    <source>
        <dbReference type="Proteomes" id="UP001596161"/>
    </source>
</evidence>
<dbReference type="GO" id="GO:0004729">
    <property type="term" value="F:oxygen-dependent protoporphyrinogen oxidase activity"/>
    <property type="evidence" value="ECO:0007669"/>
    <property type="project" value="UniProtKB-EC"/>
</dbReference>
<dbReference type="EC" id="1.3.3.15" evidence="6"/>
<keyword evidence="5 6" id="KW-0350">Heme biosynthesis</keyword>
<dbReference type="InterPro" id="IPR036188">
    <property type="entry name" value="FAD/NAD-bd_sf"/>
</dbReference>
<comment type="function">
    <text evidence="6">Involved in coproporphyrin-dependent heme b biosynthesis. Catalyzes the oxidation of coproporphyrinogen III to coproporphyrin III.</text>
</comment>
<dbReference type="EMBL" id="JBHSKT010000002">
    <property type="protein sequence ID" value="MFC5269565.1"/>
    <property type="molecule type" value="Genomic_DNA"/>
</dbReference>
<keyword evidence="9" id="KW-1185">Reference proteome</keyword>
<keyword evidence="4 6" id="KW-0560">Oxidoreductase</keyword>
<dbReference type="InterPro" id="IPR004572">
    <property type="entry name" value="Protoporphyrinogen_oxidase"/>
</dbReference>
<comment type="catalytic activity">
    <reaction evidence="6">
        <text>coproporphyrinogen III + 3 O2 = coproporphyrin III + 3 H2O2</text>
        <dbReference type="Rhea" id="RHEA:43436"/>
        <dbReference type="ChEBI" id="CHEBI:15379"/>
        <dbReference type="ChEBI" id="CHEBI:16240"/>
        <dbReference type="ChEBI" id="CHEBI:57309"/>
        <dbReference type="ChEBI" id="CHEBI:131725"/>
        <dbReference type="EC" id="1.3.3.15"/>
    </reaction>
</comment>
<sequence length="445" mass="50150">MKAGIIGGGISGLTVAYYLQKMGISYHIFEQAELPGGNIKSVITKNYVLEMGPNALHMTDELETLIRELKLEHEVIETKEVAGSRYIFQHGHYQKLPETILQLISSNFFSWKTRYKIMQERFLAPQPPDPLETVSQFFERRFNREVVEKAVAPLVMGIFGGDPEQLLIQKTFPQLVKFETEYGSVLKGLMKAKAARRRMFSFKNGLQILPLAIASKLIELHTSAQVEMVTKSHGKFIISTSSPEFTNSEYDILVLALPAHKATTLLEFTFPGVAAALRNVNYPPVCVVHSVYRRSNVKFPLKGFGALHPKSENQFSAGSVWNSSVFEGRCHEDEVMFTTMIGGAQLKENAQKPRAEILKTVHEELQRNYHISAERPVFQHFYMWNHAIPQFDLFIEDAQQLAKTLEAEHVFVASNWYSGISVPECVKQAAEVAKKIQALAATQSA</sequence>
<comment type="subcellular location">
    <subcellularLocation>
        <location evidence="6">Cytoplasm</location>
    </subcellularLocation>
</comment>
<gene>
    <name evidence="8" type="primary">hemG</name>
    <name evidence="8" type="ORF">ACFPIB_03015</name>
</gene>
<accession>A0ABW0E924</accession>
<organism evidence="8 9">
    <name type="scientific">Adhaeribacter terreus</name>
    <dbReference type="NCBI Taxonomy" id="529703"/>
    <lineage>
        <taxon>Bacteria</taxon>
        <taxon>Pseudomonadati</taxon>
        <taxon>Bacteroidota</taxon>
        <taxon>Cytophagia</taxon>
        <taxon>Cytophagales</taxon>
        <taxon>Hymenobacteraceae</taxon>
        <taxon>Adhaeribacter</taxon>
    </lineage>
</organism>
<dbReference type="PANTHER" id="PTHR42923">
    <property type="entry name" value="PROTOPORPHYRINOGEN OXIDASE"/>
    <property type="match status" value="1"/>
</dbReference>
<evidence type="ECO:0000256" key="5">
    <source>
        <dbReference type="ARBA" id="ARBA00023133"/>
    </source>
</evidence>
<comment type="cofactor">
    <cofactor evidence="1 6">
        <name>FAD</name>
        <dbReference type="ChEBI" id="CHEBI:57692"/>
    </cofactor>
</comment>
<evidence type="ECO:0000256" key="4">
    <source>
        <dbReference type="ARBA" id="ARBA00023002"/>
    </source>
</evidence>
<dbReference type="Proteomes" id="UP001596161">
    <property type="component" value="Unassembled WGS sequence"/>
</dbReference>
<dbReference type="Pfam" id="PF01593">
    <property type="entry name" value="Amino_oxidase"/>
    <property type="match status" value="1"/>
</dbReference>
<dbReference type="Gene3D" id="3.90.660.20">
    <property type="entry name" value="Protoporphyrinogen oxidase, mitochondrial, domain 2"/>
    <property type="match status" value="1"/>
</dbReference>
<comment type="pathway">
    <text evidence="6">Porphyrin-containing compound metabolism; protoheme biosynthesis.</text>
</comment>
<dbReference type="InterPro" id="IPR002937">
    <property type="entry name" value="Amino_oxidase"/>
</dbReference>
<comment type="caution">
    <text evidence="8">The sequence shown here is derived from an EMBL/GenBank/DDBJ whole genome shotgun (WGS) entry which is preliminary data.</text>
</comment>
<dbReference type="SUPFAM" id="SSF54373">
    <property type="entry name" value="FAD-linked reductases, C-terminal domain"/>
    <property type="match status" value="1"/>
</dbReference>
<dbReference type="Gene3D" id="1.10.3110.10">
    <property type="entry name" value="protoporphyrinogen ix oxidase, domain 3"/>
    <property type="match status" value="1"/>
</dbReference>
<dbReference type="InterPro" id="IPR050464">
    <property type="entry name" value="Zeta_carotene_desat/Oxidored"/>
</dbReference>
<evidence type="ECO:0000256" key="2">
    <source>
        <dbReference type="ARBA" id="ARBA00022630"/>
    </source>
</evidence>
<keyword evidence="2 6" id="KW-0285">Flavoprotein</keyword>
<dbReference type="PANTHER" id="PTHR42923:SF3">
    <property type="entry name" value="PROTOPORPHYRINOGEN OXIDASE"/>
    <property type="match status" value="1"/>
</dbReference>
<dbReference type="RefSeq" id="WP_378015946.1">
    <property type="nucleotide sequence ID" value="NZ_JBHSKT010000002.1"/>
</dbReference>
<evidence type="ECO:0000256" key="1">
    <source>
        <dbReference type="ARBA" id="ARBA00001974"/>
    </source>
</evidence>
<evidence type="ECO:0000259" key="7">
    <source>
        <dbReference type="Pfam" id="PF01593"/>
    </source>
</evidence>
<evidence type="ECO:0000313" key="8">
    <source>
        <dbReference type="EMBL" id="MFC5269565.1"/>
    </source>
</evidence>
<reference evidence="9" key="1">
    <citation type="journal article" date="2019" name="Int. J. Syst. Evol. Microbiol.">
        <title>The Global Catalogue of Microorganisms (GCM) 10K type strain sequencing project: providing services to taxonomists for standard genome sequencing and annotation.</title>
        <authorList>
            <consortium name="The Broad Institute Genomics Platform"/>
            <consortium name="The Broad Institute Genome Sequencing Center for Infectious Disease"/>
            <person name="Wu L."/>
            <person name="Ma J."/>
        </authorList>
    </citation>
    <scope>NUCLEOTIDE SEQUENCE [LARGE SCALE GENOMIC DNA]</scope>
    <source>
        <strain evidence="9">KACC 12602</strain>
    </source>
</reference>
<evidence type="ECO:0000256" key="3">
    <source>
        <dbReference type="ARBA" id="ARBA00022827"/>
    </source>
</evidence>
<dbReference type="NCBIfam" id="TIGR00562">
    <property type="entry name" value="proto_IX_ox"/>
    <property type="match status" value="1"/>
</dbReference>
<dbReference type="SUPFAM" id="SSF51905">
    <property type="entry name" value="FAD/NAD(P)-binding domain"/>
    <property type="match status" value="1"/>
</dbReference>
<evidence type="ECO:0000256" key="6">
    <source>
        <dbReference type="RuleBase" id="RU364052"/>
    </source>
</evidence>